<feature type="domain" description="EamA" evidence="7">
    <location>
        <begin position="14"/>
        <end position="141"/>
    </location>
</feature>
<dbReference type="EMBL" id="JBHSMJ010000065">
    <property type="protein sequence ID" value="MFC5453019.1"/>
    <property type="molecule type" value="Genomic_DNA"/>
</dbReference>
<evidence type="ECO:0000256" key="4">
    <source>
        <dbReference type="ARBA" id="ARBA00022989"/>
    </source>
</evidence>
<dbReference type="PANTHER" id="PTHR32322">
    <property type="entry name" value="INNER MEMBRANE TRANSPORTER"/>
    <property type="match status" value="1"/>
</dbReference>
<dbReference type="InterPro" id="IPR037185">
    <property type="entry name" value="EmrE-like"/>
</dbReference>
<evidence type="ECO:0000313" key="9">
    <source>
        <dbReference type="Proteomes" id="UP001596044"/>
    </source>
</evidence>
<feature type="transmembrane region" description="Helical" evidence="6">
    <location>
        <begin position="12"/>
        <end position="32"/>
    </location>
</feature>
<evidence type="ECO:0000313" key="8">
    <source>
        <dbReference type="EMBL" id="MFC5453019.1"/>
    </source>
</evidence>
<feature type="transmembrane region" description="Helical" evidence="6">
    <location>
        <begin position="71"/>
        <end position="89"/>
    </location>
</feature>
<feature type="transmembrane region" description="Helical" evidence="6">
    <location>
        <begin position="127"/>
        <end position="146"/>
    </location>
</feature>
<evidence type="ECO:0000259" key="7">
    <source>
        <dbReference type="Pfam" id="PF00892"/>
    </source>
</evidence>
<gene>
    <name evidence="8" type="ORF">ACFPOG_32925</name>
</gene>
<evidence type="ECO:0000256" key="2">
    <source>
        <dbReference type="ARBA" id="ARBA00007362"/>
    </source>
</evidence>
<sequence>MNTTMNKPKVPVSVFLFIGIIAISFSSIFIKWSTAPAAVIAMYRLLMTNVLMLPFLWRYMPEIARIGIKDWLRTAVSGIALGLHFLFWMDSLRYTTVASSTAILTLEPILVLVGGFIMFGQRTTRTALFAMIIAIVGAVCIGWGDFRFSGDALKGDVLSLVGTIAVAVHMLLGQSIRKHMSAFVYSFFVFLFAAAVLFVYNLFAQAAFSGYPLREWGIFFLLAIVPTVFGHYVFNWLLKYMKATSISMTVLGEPLGATLLAYVLLGETVTLLQLWAGCLLLVGVGLFLRSNEKETGVQHEVP</sequence>
<feature type="transmembrane region" description="Helical" evidence="6">
    <location>
        <begin position="38"/>
        <end position="59"/>
    </location>
</feature>
<feature type="transmembrane region" description="Helical" evidence="6">
    <location>
        <begin position="152"/>
        <end position="172"/>
    </location>
</feature>
<feature type="domain" description="EamA" evidence="7">
    <location>
        <begin position="154"/>
        <end position="288"/>
    </location>
</feature>
<comment type="caution">
    <text evidence="8">The sequence shown here is derived from an EMBL/GenBank/DDBJ whole genome shotgun (WGS) entry which is preliminary data.</text>
</comment>
<evidence type="ECO:0000256" key="3">
    <source>
        <dbReference type="ARBA" id="ARBA00022692"/>
    </source>
</evidence>
<protein>
    <submittedName>
        <fullName evidence="8">DMT family transporter</fullName>
    </submittedName>
</protein>
<evidence type="ECO:0000256" key="1">
    <source>
        <dbReference type="ARBA" id="ARBA00004127"/>
    </source>
</evidence>
<evidence type="ECO:0000256" key="5">
    <source>
        <dbReference type="ARBA" id="ARBA00023136"/>
    </source>
</evidence>
<comment type="subcellular location">
    <subcellularLocation>
        <location evidence="1">Endomembrane system</location>
        <topology evidence="1">Multi-pass membrane protein</topology>
    </subcellularLocation>
</comment>
<feature type="transmembrane region" description="Helical" evidence="6">
    <location>
        <begin position="216"/>
        <end position="234"/>
    </location>
</feature>
<reference evidence="9" key="1">
    <citation type="journal article" date="2019" name="Int. J. Syst. Evol. Microbiol.">
        <title>The Global Catalogue of Microorganisms (GCM) 10K type strain sequencing project: providing services to taxonomists for standard genome sequencing and annotation.</title>
        <authorList>
            <consortium name="The Broad Institute Genomics Platform"/>
            <consortium name="The Broad Institute Genome Sequencing Center for Infectious Disease"/>
            <person name="Wu L."/>
            <person name="Ma J."/>
        </authorList>
    </citation>
    <scope>NUCLEOTIDE SEQUENCE [LARGE SCALE GENOMIC DNA]</scope>
    <source>
        <strain evidence="9">KACC 11904</strain>
    </source>
</reference>
<dbReference type="RefSeq" id="WP_333742558.1">
    <property type="nucleotide sequence ID" value="NZ_JAQFVF010000023.1"/>
</dbReference>
<keyword evidence="3 6" id="KW-0812">Transmembrane</keyword>
<proteinExistence type="inferred from homology"/>
<dbReference type="InterPro" id="IPR000620">
    <property type="entry name" value="EamA_dom"/>
</dbReference>
<feature type="transmembrane region" description="Helical" evidence="6">
    <location>
        <begin position="101"/>
        <end position="120"/>
    </location>
</feature>
<organism evidence="8 9">
    <name type="scientific">Paenibacillus aestuarii</name>
    <dbReference type="NCBI Taxonomy" id="516965"/>
    <lineage>
        <taxon>Bacteria</taxon>
        <taxon>Bacillati</taxon>
        <taxon>Bacillota</taxon>
        <taxon>Bacilli</taxon>
        <taxon>Bacillales</taxon>
        <taxon>Paenibacillaceae</taxon>
        <taxon>Paenibacillus</taxon>
    </lineage>
</organism>
<dbReference type="Pfam" id="PF00892">
    <property type="entry name" value="EamA"/>
    <property type="match status" value="2"/>
</dbReference>
<dbReference type="PANTHER" id="PTHR32322:SF2">
    <property type="entry name" value="EAMA DOMAIN-CONTAINING PROTEIN"/>
    <property type="match status" value="1"/>
</dbReference>
<accession>A0ABW0KI90</accession>
<comment type="similarity">
    <text evidence="2">Belongs to the EamA transporter family.</text>
</comment>
<feature type="transmembrane region" description="Helical" evidence="6">
    <location>
        <begin position="271"/>
        <end position="288"/>
    </location>
</feature>
<dbReference type="SUPFAM" id="SSF103481">
    <property type="entry name" value="Multidrug resistance efflux transporter EmrE"/>
    <property type="match status" value="2"/>
</dbReference>
<keyword evidence="9" id="KW-1185">Reference proteome</keyword>
<feature type="transmembrane region" description="Helical" evidence="6">
    <location>
        <begin position="184"/>
        <end position="204"/>
    </location>
</feature>
<keyword evidence="4 6" id="KW-1133">Transmembrane helix</keyword>
<name>A0ABW0KI90_9BACL</name>
<dbReference type="InterPro" id="IPR050638">
    <property type="entry name" value="AA-Vitamin_Transporters"/>
</dbReference>
<feature type="transmembrane region" description="Helical" evidence="6">
    <location>
        <begin position="246"/>
        <end position="265"/>
    </location>
</feature>
<keyword evidence="5 6" id="KW-0472">Membrane</keyword>
<dbReference type="Proteomes" id="UP001596044">
    <property type="component" value="Unassembled WGS sequence"/>
</dbReference>
<evidence type="ECO:0000256" key="6">
    <source>
        <dbReference type="SAM" id="Phobius"/>
    </source>
</evidence>